<evidence type="ECO:0000313" key="4">
    <source>
        <dbReference type="EMBL" id="VDN90819.1"/>
    </source>
</evidence>
<accession>A0A0N4TMJ6</accession>
<dbReference type="CDD" id="cd00063">
    <property type="entry name" value="FN3"/>
    <property type="match status" value="1"/>
</dbReference>
<dbReference type="AlphaFoldDB" id="A0A0N4TMJ6"/>
<reference evidence="4 5" key="2">
    <citation type="submission" date="2018-11" db="EMBL/GenBank/DDBJ databases">
        <authorList>
            <consortium name="Pathogen Informatics"/>
        </authorList>
    </citation>
    <scope>NUCLEOTIDE SEQUENCE [LARGE SCALE GENOMIC DNA]</scope>
</reference>
<evidence type="ECO:0000313" key="6">
    <source>
        <dbReference type="WBParaSite" id="BPAG_0000967101-mRNA-1"/>
    </source>
</evidence>
<dbReference type="EMBL" id="UZAD01013161">
    <property type="protein sequence ID" value="VDN90819.1"/>
    <property type="molecule type" value="Genomic_DNA"/>
</dbReference>
<dbReference type="GO" id="GO:0061172">
    <property type="term" value="P:regulation of establishment of bipolar cell polarity"/>
    <property type="evidence" value="ECO:0007669"/>
    <property type="project" value="TreeGrafter"/>
</dbReference>
<name>A0A0N4TMJ6_BRUPA</name>
<dbReference type="WBParaSite" id="BPAG_0000967101-mRNA-1">
    <property type="protein sequence ID" value="BPAG_0000967101-mRNA-1"/>
    <property type="gene ID" value="BPAG_0000967101"/>
</dbReference>
<evidence type="ECO:0000256" key="1">
    <source>
        <dbReference type="SAM" id="Coils"/>
    </source>
</evidence>
<reference evidence="6" key="1">
    <citation type="submission" date="2017-02" db="UniProtKB">
        <authorList>
            <consortium name="WormBaseParasite"/>
        </authorList>
    </citation>
    <scope>IDENTIFICATION</scope>
</reference>
<dbReference type="Pfam" id="PF00041">
    <property type="entry name" value="fn3"/>
    <property type="match status" value="1"/>
</dbReference>
<dbReference type="InterPro" id="IPR039269">
    <property type="entry name" value="ANKFN1"/>
</dbReference>
<dbReference type="STRING" id="6280.A0A0N4TMJ6"/>
<dbReference type="SUPFAM" id="SSF48403">
    <property type="entry name" value="Ankyrin repeat"/>
    <property type="match status" value="1"/>
</dbReference>
<dbReference type="GO" id="GO:0007165">
    <property type="term" value="P:signal transduction"/>
    <property type="evidence" value="ECO:0007669"/>
    <property type="project" value="InterPro"/>
</dbReference>
<dbReference type="SMART" id="SM00314">
    <property type="entry name" value="RA"/>
    <property type="match status" value="1"/>
</dbReference>
<dbReference type="Gene3D" id="2.60.40.10">
    <property type="entry name" value="Immunoglobulins"/>
    <property type="match status" value="1"/>
</dbReference>
<dbReference type="PANTHER" id="PTHR21437:SF1">
    <property type="entry name" value="WIDE AWAKE"/>
    <property type="match status" value="1"/>
</dbReference>
<evidence type="ECO:0000313" key="5">
    <source>
        <dbReference type="Proteomes" id="UP000278627"/>
    </source>
</evidence>
<protein>
    <submittedName>
        <fullName evidence="6">Ankyrin repeat and fibronectin type-III domain-containing protein 1</fullName>
    </submittedName>
</protein>
<dbReference type="InterPro" id="IPR036116">
    <property type="entry name" value="FN3_sf"/>
</dbReference>
<dbReference type="InterPro" id="IPR003961">
    <property type="entry name" value="FN3_dom"/>
</dbReference>
<dbReference type="InterPro" id="IPR036770">
    <property type="entry name" value="Ankyrin_rpt-contain_sf"/>
</dbReference>
<dbReference type="Proteomes" id="UP000278627">
    <property type="component" value="Unassembled WGS sequence"/>
</dbReference>
<dbReference type="GO" id="GO:0005819">
    <property type="term" value="C:spindle"/>
    <property type="evidence" value="ECO:0007669"/>
    <property type="project" value="TreeGrafter"/>
</dbReference>
<feature type="coiled-coil region" evidence="1">
    <location>
        <begin position="102"/>
        <end position="129"/>
    </location>
</feature>
<organism evidence="6">
    <name type="scientific">Brugia pahangi</name>
    <name type="common">Filarial nematode worm</name>
    <dbReference type="NCBI Taxonomy" id="6280"/>
    <lineage>
        <taxon>Eukaryota</taxon>
        <taxon>Metazoa</taxon>
        <taxon>Ecdysozoa</taxon>
        <taxon>Nematoda</taxon>
        <taxon>Chromadorea</taxon>
        <taxon>Rhabditida</taxon>
        <taxon>Spirurina</taxon>
        <taxon>Spiruromorpha</taxon>
        <taxon>Filarioidea</taxon>
        <taxon>Onchocercidae</taxon>
        <taxon>Brugia</taxon>
    </lineage>
</organism>
<keyword evidence="5" id="KW-1185">Reference proteome</keyword>
<dbReference type="GO" id="GO:0000132">
    <property type="term" value="P:establishment of mitotic spindle orientation"/>
    <property type="evidence" value="ECO:0007669"/>
    <property type="project" value="TreeGrafter"/>
</dbReference>
<evidence type="ECO:0000259" key="3">
    <source>
        <dbReference type="PROSITE" id="PS50853"/>
    </source>
</evidence>
<dbReference type="SUPFAM" id="SSF49265">
    <property type="entry name" value="Fibronectin type III"/>
    <property type="match status" value="1"/>
</dbReference>
<sequence>MNMLNSNGALLAIETNDEDMLRMILSKTDIPFGVRINDAYLEEWTLLEFALMLGHRHCAEVLLQSGATINVELCPLERRLQQVQENAQLITEEIRFLWITNVQNEDKHIKYLERRLSQMEKMKAVLENAFVPGPPNDVEAVVSASDQLTVTWKDVHQHNVDLIINYKIEWSLCDDFNSIEGSLLVDTVLRNYAVISDLKRGLRYSVRVSAASIGGFGHPTLATPHSLLISNVPNSLQRQYHLGDISKLLVDVAKYRSSPVWQTLFPKSSGIIDKKKRRNIRSLFVSGFQSLKVIQRGIYLVSIMYSQMKVCTVEDYLPVILVDQTQFCIEKNEMYWAIKLSLAWGEIQTLQEANNSSSPNFRSKFIDAAIEMHTALRVKDIGRVYYQPIVDEINSISFIVTVRFVNGSQNAQGLTTKWLPLSKIVRKRGACRAMDVLLAEIFKIINFFESSHVRLRRGLYIYNPHITKEEWDLLRSVDIKVSNSLTPVQFVFYTALVKAASRLLNDLEIDINFMPNQRIYRLQVFQPQFDVSFIILLPKIEDVCTVPSYSLISSVQKGCFTLPLQVFEAIHLCTYNPDFIGTYCRLSVFIEHFSTYIQYEQRNSLLEKDINIYADVLSKLDEFRHRLESTWKSVRWIGDVASIARDKRTKGVVSMKRLFAVSNGMNDEVRHNEQGTTSDKQDSTDSSTLYFDFSYMWPQSIISSTNSLTGPWLRNCSQPKKTPTTRVIKVHAAYQCGFTCSVRLQIAPTTTASEIVALVTERLAKAATESGKTFESKDSEDFCLTVVVGSRERRLRDDFPLMKLQNPWGDGRLFVRRRDSVLAALQRGNETAV</sequence>
<feature type="domain" description="Ras-associating" evidence="2">
    <location>
        <begin position="724"/>
        <end position="820"/>
    </location>
</feature>
<proteinExistence type="predicted"/>
<dbReference type="InterPro" id="IPR000159">
    <property type="entry name" value="RA_dom"/>
</dbReference>
<dbReference type="InterPro" id="IPR013783">
    <property type="entry name" value="Ig-like_fold"/>
</dbReference>
<feature type="domain" description="Fibronectin type-III" evidence="3">
    <location>
        <begin position="134"/>
        <end position="230"/>
    </location>
</feature>
<gene>
    <name evidence="4" type="ORF">BPAG_LOCUS9633</name>
</gene>
<dbReference type="PROSITE" id="PS50853">
    <property type="entry name" value="FN3"/>
    <property type="match status" value="1"/>
</dbReference>
<keyword evidence="1" id="KW-0175">Coiled coil</keyword>
<dbReference type="CDD" id="cd17117">
    <property type="entry name" value="RA_ANKFN1_like"/>
    <property type="match status" value="1"/>
</dbReference>
<dbReference type="PROSITE" id="PS50200">
    <property type="entry name" value="RA"/>
    <property type="match status" value="1"/>
</dbReference>
<dbReference type="PANTHER" id="PTHR21437">
    <property type="entry name" value="WIDE AWAKE"/>
    <property type="match status" value="1"/>
</dbReference>
<dbReference type="SMART" id="SM00060">
    <property type="entry name" value="FN3"/>
    <property type="match status" value="1"/>
</dbReference>
<dbReference type="Gene3D" id="1.25.40.20">
    <property type="entry name" value="Ankyrin repeat-containing domain"/>
    <property type="match status" value="1"/>
</dbReference>
<evidence type="ECO:0000259" key="2">
    <source>
        <dbReference type="PROSITE" id="PS50200"/>
    </source>
</evidence>